<reference evidence="3 5" key="2">
    <citation type="submission" date="2018-06" db="EMBL/GenBank/DDBJ databases">
        <authorList>
            <consortium name="Pathogen Informatics"/>
            <person name="Doyle S."/>
        </authorList>
    </citation>
    <scope>NUCLEOTIDE SEQUENCE [LARGE SCALE GENOMIC DNA]</scope>
    <source>
        <strain evidence="3 5">NCTC11401</strain>
    </source>
</reference>
<evidence type="ECO:0000313" key="4">
    <source>
        <dbReference type="Proteomes" id="UP000186808"/>
    </source>
</evidence>
<evidence type="ECO:0000313" key="2">
    <source>
        <dbReference type="EMBL" id="SIR56380.1"/>
    </source>
</evidence>
<keyword evidence="1" id="KW-1133">Transmembrane helix</keyword>
<proteinExistence type="predicted"/>
<protein>
    <submittedName>
        <fullName evidence="3">Uncharacterized protein</fullName>
    </submittedName>
</protein>
<name>A0A377GLE9_9GAMM</name>
<dbReference type="OrthoDB" id="5637237at2"/>
<evidence type="ECO:0000313" key="3">
    <source>
        <dbReference type="EMBL" id="STO25660.1"/>
    </source>
</evidence>
<dbReference type="AlphaFoldDB" id="A0A377GLE9"/>
<accession>A0A377GLE9</accession>
<dbReference type="Proteomes" id="UP000186808">
    <property type="component" value="Unassembled WGS sequence"/>
</dbReference>
<dbReference type="Proteomes" id="UP000254374">
    <property type="component" value="Unassembled WGS sequence"/>
</dbReference>
<dbReference type="EMBL" id="FTNL01000015">
    <property type="protein sequence ID" value="SIR56380.1"/>
    <property type="molecule type" value="Genomic_DNA"/>
</dbReference>
<reference evidence="2 4" key="1">
    <citation type="submission" date="2017-01" db="EMBL/GenBank/DDBJ databases">
        <authorList>
            <person name="Varghese N."/>
            <person name="Submissions S."/>
        </authorList>
    </citation>
    <scope>NUCLEOTIDE SEQUENCE [LARGE SCALE GENOMIC DNA]</scope>
    <source>
        <strain evidence="2 4">ATCC 33342</strain>
    </source>
</reference>
<keyword evidence="1" id="KW-0812">Transmembrane</keyword>
<dbReference type="EMBL" id="UGGV01000001">
    <property type="protein sequence ID" value="STO25660.1"/>
    <property type="molecule type" value="Genomic_DNA"/>
</dbReference>
<keyword evidence="4" id="KW-1185">Reference proteome</keyword>
<sequence>MKSQKELFEFLCQLIDIQIKKYVALPKIGIGPDARLNGQLVFQEVNELIEFAGQLIDEMESASNDKPVSFELFSSIFEQVKFYLEQEHLRGYAGWLLDENNIHTPLMERINVQIKQLKEIAHSANIEYSSSSKPVTETQRQTEYDSVAIAFYILDLALKIAENPSIELEEKSLRHALPILKRNATTRYCKEEFAQPIRELHQKCSNFLQQFEDQKSNTLLDKANAGVYEKKHREQWSNLLKRYQKIEPNATLFCPEHEWYKIGKLNDEKAKPKSAYSTQNLTLFNGIALGIVVVGMLLIYFMKQQNNENPLNPTLNP</sequence>
<keyword evidence="1" id="KW-0472">Membrane</keyword>
<organism evidence="3 5">
    <name type="scientific">Fluoribacter gormanii</name>
    <dbReference type="NCBI Taxonomy" id="464"/>
    <lineage>
        <taxon>Bacteria</taxon>
        <taxon>Pseudomonadati</taxon>
        <taxon>Pseudomonadota</taxon>
        <taxon>Gammaproteobacteria</taxon>
        <taxon>Legionellales</taxon>
        <taxon>Legionellaceae</taxon>
        <taxon>Fluoribacter</taxon>
    </lineage>
</organism>
<evidence type="ECO:0000313" key="5">
    <source>
        <dbReference type="Proteomes" id="UP000254374"/>
    </source>
</evidence>
<gene>
    <name evidence="3" type="ORF">NCTC11401_02497</name>
    <name evidence="2" type="ORF">SAMN05421777_11578</name>
</gene>
<feature type="transmembrane region" description="Helical" evidence="1">
    <location>
        <begin position="281"/>
        <end position="302"/>
    </location>
</feature>
<evidence type="ECO:0000256" key="1">
    <source>
        <dbReference type="SAM" id="Phobius"/>
    </source>
</evidence>
<dbReference type="RefSeq" id="WP_058467170.1">
    <property type="nucleotide sequence ID" value="NZ_CAAAIX010000014.1"/>
</dbReference>